<proteinExistence type="predicted"/>
<feature type="domain" description="Ribosomal protein eL8/eL30/eS12/Gadd45" evidence="1">
    <location>
        <begin position="78"/>
        <end position="174"/>
    </location>
</feature>
<dbReference type="SUPFAM" id="SSF55315">
    <property type="entry name" value="L30e-like"/>
    <property type="match status" value="1"/>
</dbReference>
<dbReference type="PANTHER" id="PTHR13284">
    <property type="entry name" value="GH01354P"/>
    <property type="match status" value="1"/>
</dbReference>
<dbReference type="AlphaFoldDB" id="A0A915Q412"/>
<dbReference type="Pfam" id="PF01248">
    <property type="entry name" value="Ribosomal_L7Ae"/>
    <property type="match status" value="1"/>
</dbReference>
<organism evidence="2 3">
    <name type="scientific">Setaria digitata</name>
    <dbReference type="NCBI Taxonomy" id="48799"/>
    <lineage>
        <taxon>Eukaryota</taxon>
        <taxon>Metazoa</taxon>
        <taxon>Ecdysozoa</taxon>
        <taxon>Nematoda</taxon>
        <taxon>Chromadorea</taxon>
        <taxon>Rhabditida</taxon>
        <taxon>Spirurina</taxon>
        <taxon>Spiruromorpha</taxon>
        <taxon>Filarioidea</taxon>
        <taxon>Setariidae</taxon>
        <taxon>Setaria</taxon>
    </lineage>
</organism>
<dbReference type="GO" id="GO:0003730">
    <property type="term" value="F:mRNA 3'-UTR binding"/>
    <property type="evidence" value="ECO:0007669"/>
    <property type="project" value="TreeGrafter"/>
</dbReference>
<keyword evidence="2" id="KW-1185">Reference proteome</keyword>
<accession>A0A915Q412</accession>
<dbReference type="Proteomes" id="UP000887581">
    <property type="component" value="Unplaced"/>
</dbReference>
<dbReference type="InterPro" id="IPR029064">
    <property type="entry name" value="Ribosomal_eL30-like_sf"/>
</dbReference>
<dbReference type="GO" id="GO:0043021">
    <property type="term" value="F:ribonucleoprotein complex binding"/>
    <property type="evidence" value="ECO:0007669"/>
    <property type="project" value="TreeGrafter"/>
</dbReference>
<dbReference type="Gene3D" id="3.30.1330.30">
    <property type="match status" value="1"/>
</dbReference>
<dbReference type="InterPro" id="IPR004038">
    <property type="entry name" value="Ribosomal_eL8/eL30/eS12/Gad45"/>
</dbReference>
<dbReference type="WBParaSite" id="sdigi.contig55.g3113.t1">
    <property type="protein sequence ID" value="sdigi.contig55.g3113.t1"/>
    <property type="gene ID" value="sdigi.contig55.g3113"/>
</dbReference>
<evidence type="ECO:0000313" key="3">
    <source>
        <dbReference type="WBParaSite" id="sdigi.contig55.g3113.t1"/>
    </source>
</evidence>
<name>A0A915Q412_9BILA</name>
<dbReference type="PANTHER" id="PTHR13284:SF4">
    <property type="entry name" value="C2H2-TYPE DOMAIN-CONTAINING PROTEIN"/>
    <property type="match status" value="1"/>
</dbReference>
<evidence type="ECO:0000313" key="2">
    <source>
        <dbReference type="Proteomes" id="UP000887581"/>
    </source>
</evidence>
<reference evidence="3" key="1">
    <citation type="submission" date="2022-11" db="UniProtKB">
        <authorList>
            <consortium name="WormBaseParasite"/>
        </authorList>
    </citation>
    <scope>IDENTIFICATION</scope>
</reference>
<dbReference type="InterPro" id="IPR040051">
    <property type="entry name" value="SECISBP2"/>
</dbReference>
<protein>
    <submittedName>
        <fullName evidence="3">Ribosomal protein L7Ae/L30e/S12e/Gadd45 domain-containing protein</fullName>
    </submittedName>
</protein>
<evidence type="ECO:0000259" key="1">
    <source>
        <dbReference type="Pfam" id="PF01248"/>
    </source>
</evidence>
<dbReference type="GO" id="GO:1990904">
    <property type="term" value="C:ribonucleoprotein complex"/>
    <property type="evidence" value="ECO:0007669"/>
    <property type="project" value="TreeGrafter"/>
</dbReference>
<sequence>MQKKKRNPLKNEIVFGDFITSEALETEPKKTGYPKAKVKQRDDDGIVESNPFNLTTKDTDAAIIGFLKKVKNFQDRAWKRNPVKAKSKRRLVYGIREVRKQLTLEAVRCVVLARDIETDKSTELADEIDIIKEICACNRIEVFWISSKHDLGKAVKKWPIVSVVAILDYCGAEDAYNAALQTCANFMACCRIVEHIDQSSLFP</sequence>
<dbReference type="GO" id="GO:0005739">
    <property type="term" value="C:mitochondrion"/>
    <property type="evidence" value="ECO:0007669"/>
    <property type="project" value="TreeGrafter"/>
</dbReference>
<dbReference type="GO" id="GO:0035368">
    <property type="term" value="F:selenocysteine insertion sequence binding"/>
    <property type="evidence" value="ECO:0007669"/>
    <property type="project" value="InterPro"/>
</dbReference>